<name>A0A7J7NX24_9MAGN</name>
<dbReference type="InterPro" id="IPR003734">
    <property type="entry name" value="DUF155"/>
</dbReference>
<comment type="caution">
    <text evidence="3">The sequence shown here is derived from an EMBL/GenBank/DDBJ whole genome shotgun (WGS) entry which is preliminary data.</text>
</comment>
<evidence type="ECO:0000259" key="2">
    <source>
        <dbReference type="Pfam" id="PF02582"/>
    </source>
</evidence>
<dbReference type="EMBL" id="JACGCM010000455">
    <property type="protein sequence ID" value="KAF6171757.1"/>
    <property type="molecule type" value="Genomic_DNA"/>
</dbReference>
<dbReference type="GO" id="GO:0005739">
    <property type="term" value="C:mitochondrion"/>
    <property type="evidence" value="ECO:0007669"/>
    <property type="project" value="UniProtKB-ARBA"/>
</dbReference>
<organism evidence="3 4">
    <name type="scientific">Kingdonia uniflora</name>
    <dbReference type="NCBI Taxonomy" id="39325"/>
    <lineage>
        <taxon>Eukaryota</taxon>
        <taxon>Viridiplantae</taxon>
        <taxon>Streptophyta</taxon>
        <taxon>Embryophyta</taxon>
        <taxon>Tracheophyta</taxon>
        <taxon>Spermatophyta</taxon>
        <taxon>Magnoliopsida</taxon>
        <taxon>Ranunculales</taxon>
        <taxon>Circaeasteraceae</taxon>
        <taxon>Kingdonia</taxon>
    </lineage>
</organism>
<comment type="similarity">
    <text evidence="1">Belongs to the RMD1/sif2 family.</text>
</comment>
<dbReference type="OrthoDB" id="18302at2759"/>
<dbReference type="Pfam" id="PF02582">
    <property type="entry name" value="DUF155"/>
    <property type="match status" value="1"/>
</dbReference>
<accession>A0A7J7NX24</accession>
<proteinExistence type="inferred from homology"/>
<dbReference type="Proteomes" id="UP000541444">
    <property type="component" value="Unassembled WGS sequence"/>
</dbReference>
<dbReference type="PANTHER" id="PTHR16255">
    <property type="entry name" value="REQUIRED FOR MEIOTIC NUCLEAR DIVISION PROTEIN 1 HOMOLOG"/>
    <property type="match status" value="1"/>
</dbReference>
<keyword evidence="4" id="KW-1185">Reference proteome</keyword>
<evidence type="ECO:0000313" key="3">
    <source>
        <dbReference type="EMBL" id="KAF6171757.1"/>
    </source>
</evidence>
<reference evidence="3 4" key="1">
    <citation type="journal article" date="2020" name="IScience">
        <title>Genome Sequencing of the Endangered Kingdonia uniflora (Circaeasteraceae, Ranunculales) Reveals Potential Mechanisms of Evolutionary Specialization.</title>
        <authorList>
            <person name="Sun Y."/>
            <person name="Deng T."/>
            <person name="Zhang A."/>
            <person name="Moore M.J."/>
            <person name="Landis J.B."/>
            <person name="Lin N."/>
            <person name="Zhang H."/>
            <person name="Zhang X."/>
            <person name="Huang J."/>
            <person name="Zhang X."/>
            <person name="Sun H."/>
            <person name="Wang H."/>
        </authorList>
    </citation>
    <scope>NUCLEOTIDE SEQUENCE [LARGE SCALE GENOMIC DNA]</scope>
    <source>
        <strain evidence="3">TB1705</strain>
        <tissue evidence="3">Leaf</tissue>
    </source>
</reference>
<gene>
    <name evidence="3" type="ORF">GIB67_007278</name>
</gene>
<sequence>MMRWRASYLLIKNITTRFKPHSHSNPLLKPPNIFSSPFRVLPSWGSRYFSANPSPWVYDNDFYGGNHEFGQNYVLESKEEEEEVEEDEKGKIPVKAYFLSTSVKNLTMICNSDNSCSSGSCSRFALKLKNNKKWLEDTIRSSTVVATVFDHVILETKIMHVILEMKIMHVILETKIIHVHSPSTKTIICGQNLPPNFEYRDTEFVDEEHSSLKRDCREYEYDSNDNRVHTSSPQWPLNDESKDAKDTLGFGSIDLKSMQAENSSNLVPPTSRSSNYIALKYCNFSPEITHIGIQENTSGCRYMVVFQYGSAVLFNIEDHEVESYLEIVRRHASGLLPEMRKDDYAVKVKQLMMEDMQGGPDYIVLKKLDLDGIRIIGSVLGQSMALDYFVSQVDGMVEEFTDINRDMVKTGTFTMKRKKLFQLVGKANSNMADVILKVGLFDRSEIAWKDAKYAQILDYLRDEYEVAQRFGNLDFKLKFVEHNIHFLQVALQNRRSDLLEWCIIILLSIQNVVSVYEIIQDSTATPL</sequence>
<feature type="domain" description="DUF155" evidence="2">
    <location>
        <begin position="303"/>
        <end position="473"/>
    </location>
</feature>
<protein>
    <recommendedName>
        <fullName evidence="2">DUF155 domain-containing protein</fullName>
    </recommendedName>
</protein>
<dbReference type="InterPro" id="IPR051624">
    <property type="entry name" value="RMD1/Sad1-interacting"/>
</dbReference>
<evidence type="ECO:0000256" key="1">
    <source>
        <dbReference type="ARBA" id="ARBA00008306"/>
    </source>
</evidence>
<evidence type="ECO:0000313" key="4">
    <source>
        <dbReference type="Proteomes" id="UP000541444"/>
    </source>
</evidence>
<dbReference type="PANTHER" id="PTHR16255:SF16">
    <property type="entry name" value="PROTEIN RETARDED ROOT GROWTH, MITOCHONDRIAL"/>
    <property type="match status" value="1"/>
</dbReference>
<dbReference type="AlphaFoldDB" id="A0A7J7NX24"/>